<dbReference type="PANTHER" id="PTHR34360:SF1">
    <property type="entry name" value="OS08G0519400 PROTEIN"/>
    <property type="match status" value="1"/>
</dbReference>
<gene>
    <name evidence="6" type="primary">LOC116189179</name>
</gene>
<accession>A0A6P8BYB1</accession>
<name>A0A6P8BYB1_PUNGR</name>
<sequence length="458" mass="51420">MISSSSAMATSKFTLLSLILVVALILTPGIRADAAAADEGGVEAVAADGSDSSALRAELGQLKSKIHSLESLVDEKSRELKSKDELIAEKEKLLQDKLDKVASLQDEISLLQKKGKMDAAEQVGKAHARAGELEKQVDKLKKELESQQKEKGALETRAAEAENKILELNSKLEKLQRTNDEQKAKILKTERVLKVAEEEMVKAKFEASSKIKELSEVHGAWLPPWLALHWKCLQSSAEKHWKEHGKPAMNLMMEKTMEKKSQAEKWAEPHIETIKTKLVPTIKEQWVVVTTSLEPHVKTLTKKSVEVYETSKTAITPHVIQIQQVVDPYYQEAKKIGKPYIDQVATVAKPHVEKVRVTLEPYTKEAVRVYSKFLESASIYHKQAQEHVRGTLKKHELTRPLATKEFEWFAASALLALPIILLSRICSALFCKKARRPGRHGHSHHGRRKAKRGHPDNK</sequence>
<reference evidence="5" key="1">
    <citation type="journal article" date="2020" name="Plant Biotechnol. J.">
        <title>The pomegranate (Punica granatum L.) draft genome dissects genetic divergence between soft- and hard-seeded cultivars.</title>
        <authorList>
            <person name="Luo X."/>
            <person name="Li H."/>
            <person name="Wu Z."/>
            <person name="Yao W."/>
            <person name="Zhao P."/>
            <person name="Cao D."/>
            <person name="Yu H."/>
            <person name="Li K."/>
            <person name="Poudel K."/>
            <person name="Zhao D."/>
            <person name="Zhang F."/>
            <person name="Xia X."/>
            <person name="Chen L."/>
            <person name="Wang Q."/>
            <person name="Jing D."/>
            <person name="Cao S."/>
        </authorList>
    </citation>
    <scope>NUCLEOTIDE SEQUENCE [LARGE SCALE GENOMIC DNA]</scope>
    <source>
        <strain evidence="5">cv. Tunisia</strain>
    </source>
</reference>
<evidence type="ECO:0000256" key="3">
    <source>
        <dbReference type="SAM" id="Phobius"/>
    </source>
</evidence>
<dbReference type="SUPFAM" id="SSF57997">
    <property type="entry name" value="Tropomyosin"/>
    <property type="match status" value="1"/>
</dbReference>
<evidence type="ECO:0000313" key="5">
    <source>
        <dbReference type="Proteomes" id="UP000515151"/>
    </source>
</evidence>
<evidence type="ECO:0000256" key="2">
    <source>
        <dbReference type="SAM" id="MobiDB-lite"/>
    </source>
</evidence>
<dbReference type="Gene3D" id="1.10.287.1490">
    <property type="match status" value="1"/>
</dbReference>
<keyword evidence="3" id="KW-0812">Transmembrane</keyword>
<dbReference type="Gene3D" id="1.20.5.1230">
    <property type="entry name" value="Apolipoprotein A-I"/>
    <property type="match status" value="1"/>
</dbReference>
<dbReference type="RefSeq" id="XP_031374591.1">
    <property type="nucleotide sequence ID" value="XM_031518731.1"/>
</dbReference>
<organism evidence="5 6">
    <name type="scientific">Punica granatum</name>
    <name type="common">Pomegranate</name>
    <dbReference type="NCBI Taxonomy" id="22663"/>
    <lineage>
        <taxon>Eukaryota</taxon>
        <taxon>Viridiplantae</taxon>
        <taxon>Streptophyta</taxon>
        <taxon>Embryophyta</taxon>
        <taxon>Tracheophyta</taxon>
        <taxon>Spermatophyta</taxon>
        <taxon>Magnoliopsida</taxon>
        <taxon>eudicotyledons</taxon>
        <taxon>Gunneridae</taxon>
        <taxon>Pentapetalae</taxon>
        <taxon>rosids</taxon>
        <taxon>malvids</taxon>
        <taxon>Myrtales</taxon>
        <taxon>Lythraceae</taxon>
        <taxon>Punica</taxon>
    </lineage>
</organism>
<dbReference type="SUPFAM" id="SSF58113">
    <property type="entry name" value="Apolipoprotein A-I"/>
    <property type="match status" value="1"/>
</dbReference>
<feature type="transmembrane region" description="Helical" evidence="3">
    <location>
        <begin position="408"/>
        <end position="431"/>
    </location>
</feature>
<keyword evidence="3" id="KW-0472">Membrane</keyword>
<evidence type="ECO:0000256" key="1">
    <source>
        <dbReference type="SAM" id="Coils"/>
    </source>
</evidence>
<dbReference type="Proteomes" id="UP000515151">
    <property type="component" value="Chromosome 8"/>
</dbReference>
<feature type="signal peptide" evidence="4">
    <location>
        <begin position="1"/>
        <end position="32"/>
    </location>
</feature>
<keyword evidence="1" id="KW-0175">Coiled coil</keyword>
<feature type="region of interest" description="Disordered" evidence="2">
    <location>
        <begin position="436"/>
        <end position="458"/>
    </location>
</feature>
<proteinExistence type="predicted"/>
<dbReference type="PANTHER" id="PTHR34360">
    <property type="entry name" value="OS08G0519400 PROTEIN"/>
    <property type="match status" value="1"/>
</dbReference>
<feature type="compositionally biased region" description="Basic residues" evidence="2">
    <location>
        <begin position="436"/>
        <end position="452"/>
    </location>
</feature>
<keyword evidence="4" id="KW-0732">Signal</keyword>
<reference evidence="6" key="2">
    <citation type="submission" date="2025-08" db="UniProtKB">
        <authorList>
            <consortium name="RefSeq"/>
        </authorList>
    </citation>
    <scope>IDENTIFICATION</scope>
    <source>
        <tissue evidence="6">Leaf</tissue>
    </source>
</reference>
<keyword evidence="5" id="KW-1185">Reference proteome</keyword>
<evidence type="ECO:0000256" key="4">
    <source>
        <dbReference type="SAM" id="SignalP"/>
    </source>
</evidence>
<dbReference type="AlphaFoldDB" id="A0A6P8BYB1"/>
<keyword evidence="3" id="KW-1133">Transmembrane helix</keyword>
<feature type="chain" id="PRO_5028011981" evidence="4">
    <location>
        <begin position="33"/>
        <end position="458"/>
    </location>
</feature>
<protein>
    <submittedName>
        <fullName evidence="6">Apolipoprotein A-IV-like</fullName>
    </submittedName>
</protein>
<dbReference type="OrthoDB" id="2017695at2759"/>
<evidence type="ECO:0000313" key="6">
    <source>
        <dbReference type="RefSeq" id="XP_031374591.1"/>
    </source>
</evidence>
<feature type="coiled-coil region" evidence="1">
    <location>
        <begin position="59"/>
        <end position="199"/>
    </location>
</feature>
<dbReference type="GeneID" id="116189179"/>